<dbReference type="InterPro" id="IPR051404">
    <property type="entry name" value="TA_system_antitoxin"/>
</dbReference>
<dbReference type="PANTHER" id="PTHR34504:SF4">
    <property type="entry name" value="ANTITOXIN HICB"/>
    <property type="match status" value="1"/>
</dbReference>
<accession>A0A9D1QCB1</accession>
<proteinExistence type="predicted"/>
<evidence type="ECO:0000313" key="2">
    <source>
        <dbReference type="EMBL" id="HIW09522.1"/>
    </source>
</evidence>
<reference evidence="2" key="2">
    <citation type="submission" date="2021-04" db="EMBL/GenBank/DDBJ databases">
        <authorList>
            <person name="Gilroy R."/>
        </authorList>
    </citation>
    <scope>NUCLEOTIDE SEQUENCE</scope>
    <source>
        <strain evidence="2">ChiHcolR34-3080</strain>
    </source>
</reference>
<sequence length="128" mass="14090">MKNIRYYPAIFHPEEVGYSVSVPDIAGCCTQGDTLDEAVEMAQDAIGLMLEDCAEFPTPSDPARLHPEAGDFVVVVPFDALAFKRQRDNRAVKKTLSIPSWLNEEAEAAHINFSGVLQEALKKKLNIG</sequence>
<feature type="domain" description="HicB-like antitoxin of toxin-antitoxin system" evidence="1">
    <location>
        <begin position="7"/>
        <end position="119"/>
    </location>
</feature>
<dbReference type="Pfam" id="PF15919">
    <property type="entry name" value="HicB_lk_antitox"/>
    <property type="match status" value="1"/>
</dbReference>
<reference evidence="2" key="1">
    <citation type="journal article" date="2021" name="PeerJ">
        <title>Extensive microbial diversity within the chicken gut microbiome revealed by metagenomics and culture.</title>
        <authorList>
            <person name="Gilroy R."/>
            <person name="Ravi A."/>
            <person name="Getino M."/>
            <person name="Pursley I."/>
            <person name="Horton D.L."/>
            <person name="Alikhan N.F."/>
            <person name="Baker D."/>
            <person name="Gharbi K."/>
            <person name="Hall N."/>
            <person name="Watson M."/>
            <person name="Adriaenssens E.M."/>
            <person name="Foster-Nyarko E."/>
            <person name="Jarju S."/>
            <person name="Secka A."/>
            <person name="Antonio M."/>
            <person name="Oren A."/>
            <person name="Chaudhuri R.R."/>
            <person name="La Ragione R."/>
            <person name="Hildebrand F."/>
            <person name="Pallen M.J."/>
        </authorList>
    </citation>
    <scope>NUCLEOTIDE SEQUENCE</scope>
    <source>
        <strain evidence="2">ChiHcolR34-3080</strain>
    </source>
</reference>
<protein>
    <submittedName>
        <fullName evidence="2">Type II toxin-antitoxin system HicB family antitoxin</fullName>
    </submittedName>
</protein>
<dbReference type="Proteomes" id="UP000823933">
    <property type="component" value="Unassembled WGS sequence"/>
</dbReference>
<evidence type="ECO:0000313" key="3">
    <source>
        <dbReference type="Proteomes" id="UP000823933"/>
    </source>
</evidence>
<dbReference type="InterPro" id="IPR035069">
    <property type="entry name" value="TTHA1013/TTHA0281-like"/>
</dbReference>
<dbReference type="AlphaFoldDB" id="A0A9D1QCB1"/>
<gene>
    <name evidence="2" type="ORF">H9890_09015</name>
</gene>
<dbReference type="EMBL" id="DXHQ01000104">
    <property type="protein sequence ID" value="HIW09522.1"/>
    <property type="molecule type" value="Genomic_DNA"/>
</dbReference>
<dbReference type="PANTHER" id="PTHR34504">
    <property type="entry name" value="ANTITOXIN HICB"/>
    <property type="match status" value="1"/>
</dbReference>
<dbReference type="InterPro" id="IPR031807">
    <property type="entry name" value="HicB-like"/>
</dbReference>
<name>A0A9D1QCB1_9FIRM</name>
<dbReference type="Gene3D" id="3.30.160.250">
    <property type="match status" value="1"/>
</dbReference>
<organism evidence="2 3">
    <name type="scientific">Candidatus Faecalibacterium intestinigallinarum</name>
    <dbReference type="NCBI Taxonomy" id="2838581"/>
    <lineage>
        <taxon>Bacteria</taxon>
        <taxon>Bacillati</taxon>
        <taxon>Bacillota</taxon>
        <taxon>Clostridia</taxon>
        <taxon>Eubacteriales</taxon>
        <taxon>Oscillospiraceae</taxon>
        <taxon>Faecalibacterium</taxon>
    </lineage>
</organism>
<comment type="caution">
    <text evidence="2">The sequence shown here is derived from an EMBL/GenBank/DDBJ whole genome shotgun (WGS) entry which is preliminary data.</text>
</comment>
<dbReference type="SUPFAM" id="SSF143100">
    <property type="entry name" value="TTHA1013/TTHA0281-like"/>
    <property type="match status" value="1"/>
</dbReference>
<evidence type="ECO:0000259" key="1">
    <source>
        <dbReference type="Pfam" id="PF15919"/>
    </source>
</evidence>